<dbReference type="OrthoDB" id="2182311at2"/>
<keyword evidence="1" id="KW-0472">Membrane</keyword>
<reference evidence="2 4" key="2">
    <citation type="submission" date="2018-07" db="EMBL/GenBank/DDBJ databases">
        <title>The Genome Sequence of Enterococcus sp. DIV0659b.</title>
        <authorList>
            <consortium name="The Broad Institute Genomics Platform"/>
            <consortium name="The Broad Institute Genomic Center for Infectious Diseases"/>
            <person name="Earl A."/>
            <person name="Manson A."/>
            <person name="Schwartman J."/>
            <person name="Gilmore M."/>
            <person name="Abouelleil A."/>
            <person name="Cao P."/>
            <person name="Chapman S."/>
            <person name="Cusick C."/>
            <person name="Shea T."/>
            <person name="Young S."/>
            <person name="Neafsey D."/>
            <person name="Nusbaum C."/>
            <person name="Birren B."/>
        </authorList>
    </citation>
    <scope>NUCLEOTIDE SEQUENCE [LARGE SCALE GENOMIC DNA]</scope>
    <source>
        <strain evidence="2 4">4G2_DIV0659</strain>
    </source>
</reference>
<feature type="transmembrane region" description="Helical" evidence="1">
    <location>
        <begin position="132"/>
        <end position="154"/>
    </location>
</feature>
<evidence type="ECO:0008006" key="5">
    <source>
        <dbReference type="Google" id="ProtNLM"/>
    </source>
</evidence>
<reference evidence="3" key="1">
    <citation type="submission" date="2017-05" db="EMBL/GenBank/DDBJ databases">
        <title>The Genome Sequence of Enterococcus sp. 4G2_DIV0659.</title>
        <authorList>
            <consortium name="The Broad Institute Genomics Platform"/>
            <consortium name="The Broad Institute Genomic Center for Infectious Diseases"/>
            <person name="Earl A."/>
            <person name="Manson A."/>
            <person name="Schwartman J."/>
            <person name="Gilmore M."/>
            <person name="Abouelleil A."/>
            <person name="Cao P."/>
            <person name="Chapman S."/>
            <person name="Cusick C."/>
            <person name="Shea T."/>
            <person name="Young S."/>
            <person name="Neafsey D."/>
            <person name="Nusbaum C."/>
            <person name="Birren B."/>
        </authorList>
    </citation>
    <scope>NUCLEOTIDE SEQUENCE [LARGE SCALE GENOMIC DNA]</scope>
    <source>
        <strain evidence="3">4G2_DIV0659</strain>
    </source>
</reference>
<dbReference type="STRING" id="1834181.A5880_001675"/>
<feature type="transmembrane region" description="Helical" evidence="1">
    <location>
        <begin position="95"/>
        <end position="120"/>
    </location>
</feature>
<protein>
    <recommendedName>
        <fullName evidence="5">ABC transporter permease</fullName>
    </recommendedName>
</protein>
<feature type="transmembrane region" description="Helical" evidence="1">
    <location>
        <begin position="54"/>
        <end position="74"/>
    </location>
</feature>
<keyword evidence="1" id="KW-0812">Transmembrane</keyword>
<dbReference type="Proteomes" id="UP000195139">
    <property type="component" value="Unassembled WGS sequence"/>
</dbReference>
<keyword evidence="4" id="KW-1185">Reference proteome</keyword>
<proteinExistence type="predicted"/>
<evidence type="ECO:0000313" key="4">
    <source>
        <dbReference type="Proteomes" id="UP000195139"/>
    </source>
</evidence>
<dbReference type="RefSeq" id="WP_086330597.1">
    <property type="nucleotide sequence ID" value="NZ_NGLE02000001.1"/>
</dbReference>
<feature type="transmembrane region" description="Helical" evidence="1">
    <location>
        <begin position="211"/>
        <end position="234"/>
    </location>
</feature>
<comment type="caution">
    <text evidence="3">The sequence shown here is derived from an EMBL/GenBank/DDBJ whole genome shotgun (WGS) entry which is preliminary data.</text>
</comment>
<sequence>MINMLKADIYRIVKSSLCLYSLVGLLLLGVFFSFMGSSSSAMEMVQGGLSNGSILLPVFLTNIYMVSWGHEFSYRTVNNSLIGGIKRSTFFLSKTFLTFILTVLFLSVYAIGLVGTALVLKGGFAIVPILKALAAQTLLYLTVSSIGILLFNVIQASYVSVAAFISVAFIGDNILSSIISTYFPKADFILDTLFFTNIRSLSDVSTIPSKVLSTMLISSIVYGVIALFVSYSVFSNREFK</sequence>
<organism evidence="3">
    <name type="scientific">Candidatus Enterococcus mansonii</name>
    <dbReference type="NCBI Taxonomy" id="1834181"/>
    <lineage>
        <taxon>Bacteria</taxon>
        <taxon>Bacillati</taxon>
        <taxon>Bacillota</taxon>
        <taxon>Bacilli</taxon>
        <taxon>Lactobacillales</taxon>
        <taxon>Enterococcaceae</taxon>
        <taxon>Enterococcus</taxon>
    </lineage>
</organism>
<evidence type="ECO:0000313" key="2">
    <source>
        <dbReference type="EMBL" id="MEI5994201.1"/>
    </source>
</evidence>
<dbReference type="AlphaFoldDB" id="A0A242CEK7"/>
<evidence type="ECO:0000313" key="3">
    <source>
        <dbReference type="EMBL" id="OTO08675.1"/>
    </source>
</evidence>
<dbReference type="EMBL" id="NGLE02000001">
    <property type="protein sequence ID" value="MEI5994201.1"/>
    <property type="molecule type" value="Genomic_DNA"/>
</dbReference>
<name>A0A242CEK7_9ENTE</name>
<feature type="transmembrane region" description="Helical" evidence="1">
    <location>
        <begin position="12"/>
        <end position="34"/>
    </location>
</feature>
<accession>A0A242CEK7</accession>
<gene>
    <name evidence="3" type="ORF">A5880_001675</name>
    <name evidence="2" type="ORF">A5880_001759</name>
</gene>
<evidence type="ECO:0000256" key="1">
    <source>
        <dbReference type="SAM" id="Phobius"/>
    </source>
</evidence>
<dbReference type="EMBL" id="NGLE01000002">
    <property type="protein sequence ID" value="OTO08675.1"/>
    <property type="molecule type" value="Genomic_DNA"/>
</dbReference>
<feature type="transmembrane region" description="Helical" evidence="1">
    <location>
        <begin position="161"/>
        <end position="183"/>
    </location>
</feature>
<keyword evidence="1" id="KW-1133">Transmembrane helix</keyword>